<feature type="signal peptide" evidence="1">
    <location>
        <begin position="1"/>
        <end position="21"/>
    </location>
</feature>
<dbReference type="PROSITE" id="PS51257">
    <property type="entry name" value="PROKAR_LIPOPROTEIN"/>
    <property type="match status" value="1"/>
</dbReference>
<evidence type="ECO:0000313" key="3">
    <source>
        <dbReference type="Proteomes" id="UP001597109"/>
    </source>
</evidence>
<feature type="chain" id="PRO_5046675734" description="Lipoprotein" evidence="1">
    <location>
        <begin position="22"/>
        <end position="206"/>
    </location>
</feature>
<dbReference type="Proteomes" id="UP001597109">
    <property type="component" value="Unassembled WGS sequence"/>
</dbReference>
<evidence type="ECO:0000313" key="2">
    <source>
        <dbReference type="EMBL" id="MFD1029846.1"/>
    </source>
</evidence>
<reference evidence="3" key="1">
    <citation type="journal article" date="2019" name="Int. J. Syst. Evol. Microbiol.">
        <title>The Global Catalogue of Microorganisms (GCM) 10K type strain sequencing project: providing services to taxonomists for standard genome sequencing and annotation.</title>
        <authorList>
            <consortium name="The Broad Institute Genomics Platform"/>
            <consortium name="The Broad Institute Genome Sequencing Center for Infectious Disease"/>
            <person name="Wu L."/>
            <person name="Ma J."/>
        </authorList>
    </citation>
    <scope>NUCLEOTIDE SEQUENCE [LARGE SCALE GENOMIC DNA]</scope>
    <source>
        <strain evidence="3">CCUG 56756</strain>
    </source>
</reference>
<proteinExistence type="predicted"/>
<accession>A0ABW3L831</accession>
<sequence length="206" mass="22928">MKKHFKIWNMSLLFIVAGVLAGCGQSEKAEGNGSAEEINDTEVIQQAISEELDVEAYVPKHDDYPATFAAVEYHFMLEGGEEVVRDEPKQATVTYQESTEELFEGIDVEAWEEENRSEVLYGDFYLSSSAVTLNIFPEGGATLSGSELIEIAGQEVQYQFIENEADGSVIMFFEAGGVGYSLYYLLIDGQTEEDAKGFAQEIIDYY</sequence>
<comment type="caution">
    <text evidence="2">The sequence shown here is derived from an EMBL/GenBank/DDBJ whole genome shotgun (WGS) entry which is preliminary data.</text>
</comment>
<protein>
    <recommendedName>
        <fullName evidence="4">Lipoprotein</fullName>
    </recommendedName>
</protein>
<dbReference type="RefSeq" id="WP_144841090.1">
    <property type="nucleotide sequence ID" value="NZ_JBHTKI010000001.1"/>
</dbReference>
<name>A0ABW3L831_9BACL</name>
<dbReference type="EMBL" id="JBHTKI010000001">
    <property type="protein sequence ID" value="MFD1029846.1"/>
    <property type="molecule type" value="Genomic_DNA"/>
</dbReference>
<keyword evidence="1" id="KW-0732">Signal</keyword>
<gene>
    <name evidence="2" type="ORF">ACFQ1X_00055</name>
</gene>
<organism evidence="2 3">
    <name type="scientific">Metaplanococcus flavidus</name>
    <dbReference type="NCBI Taxonomy" id="569883"/>
    <lineage>
        <taxon>Bacteria</taxon>
        <taxon>Bacillati</taxon>
        <taxon>Bacillota</taxon>
        <taxon>Bacilli</taxon>
        <taxon>Bacillales</taxon>
        <taxon>Caryophanaceae</taxon>
        <taxon>Metaplanococcus</taxon>
    </lineage>
</organism>
<evidence type="ECO:0008006" key="4">
    <source>
        <dbReference type="Google" id="ProtNLM"/>
    </source>
</evidence>
<evidence type="ECO:0000256" key="1">
    <source>
        <dbReference type="SAM" id="SignalP"/>
    </source>
</evidence>
<keyword evidence="3" id="KW-1185">Reference proteome</keyword>